<organism evidence="2 3">
    <name type="scientific">Amphritea atlantica</name>
    <dbReference type="NCBI Taxonomy" id="355243"/>
    <lineage>
        <taxon>Bacteria</taxon>
        <taxon>Pseudomonadati</taxon>
        <taxon>Pseudomonadota</taxon>
        <taxon>Gammaproteobacteria</taxon>
        <taxon>Oceanospirillales</taxon>
        <taxon>Oceanospirillaceae</taxon>
        <taxon>Amphritea</taxon>
    </lineage>
</organism>
<dbReference type="ESTHER" id="9gamm-a0a1h9kqr7">
    <property type="family name" value="Est-OsmC"/>
</dbReference>
<protein>
    <submittedName>
        <fullName evidence="2">Putative redox protein</fullName>
    </submittedName>
</protein>
<dbReference type="Pfam" id="PF02566">
    <property type="entry name" value="OsmC"/>
    <property type="match status" value="1"/>
</dbReference>
<dbReference type="Gene3D" id="3.30.300.20">
    <property type="match status" value="1"/>
</dbReference>
<evidence type="ECO:0000259" key="1">
    <source>
        <dbReference type="Pfam" id="PF12146"/>
    </source>
</evidence>
<gene>
    <name evidence="2" type="ORF">SAMN03080615_03608</name>
</gene>
<dbReference type="RefSeq" id="WP_091360976.1">
    <property type="nucleotide sequence ID" value="NZ_AP025284.1"/>
</dbReference>
<dbReference type="SUPFAM" id="SSF82784">
    <property type="entry name" value="OsmC-like"/>
    <property type="match status" value="1"/>
</dbReference>
<dbReference type="Pfam" id="PF12146">
    <property type="entry name" value="Hydrolase_4"/>
    <property type="match status" value="1"/>
</dbReference>
<dbReference type="Gene3D" id="3.40.50.1820">
    <property type="entry name" value="alpha/beta hydrolase"/>
    <property type="match status" value="1"/>
</dbReference>
<dbReference type="OrthoDB" id="9789573at2"/>
<dbReference type="InterPro" id="IPR003718">
    <property type="entry name" value="OsmC/Ohr_fam"/>
</dbReference>
<reference evidence="3" key="1">
    <citation type="submission" date="2016-10" db="EMBL/GenBank/DDBJ databases">
        <authorList>
            <person name="Varghese N."/>
            <person name="Submissions S."/>
        </authorList>
    </citation>
    <scope>NUCLEOTIDE SEQUENCE [LARGE SCALE GENOMIC DNA]</scope>
    <source>
        <strain evidence="3">DSM 18887</strain>
    </source>
</reference>
<accession>A0A1H9KQR7</accession>
<proteinExistence type="predicted"/>
<dbReference type="SUPFAM" id="SSF53474">
    <property type="entry name" value="alpha/beta-Hydrolases"/>
    <property type="match status" value="1"/>
</dbReference>
<dbReference type="PANTHER" id="PTHR39624">
    <property type="entry name" value="PROTEIN INVOLVED IN RIMO-MEDIATED BETA-METHYLTHIOLATION OF RIBOSOMAL PROTEIN S12 YCAO"/>
    <property type="match status" value="1"/>
</dbReference>
<dbReference type="Proteomes" id="UP000198749">
    <property type="component" value="Unassembled WGS sequence"/>
</dbReference>
<evidence type="ECO:0000313" key="3">
    <source>
        <dbReference type="Proteomes" id="UP000198749"/>
    </source>
</evidence>
<dbReference type="EMBL" id="FOGB01000014">
    <property type="protein sequence ID" value="SER01504.1"/>
    <property type="molecule type" value="Genomic_DNA"/>
</dbReference>
<keyword evidence="3" id="KW-1185">Reference proteome</keyword>
<name>A0A1H9KQR7_9GAMM</name>
<dbReference type="FunFam" id="3.40.50.1820:FF:000487">
    <property type="entry name" value="Dienelactone hydrolase"/>
    <property type="match status" value="1"/>
</dbReference>
<dbReference type="InterPro" id="IPR036102">
    <property type="entry name" value="OsmC/Ohrsf"/>
</dbReference>
<dbReference type="STRING" id="355243.SAMN03080615_03608"/>
<feature type="domain" description="Serine aminopeptidase S33" evidence="1">
    <location>
        <begin position="47"/>
        <end position="137"/>
    </location>
</feature>
<evidence type="ECO:0000313" key="2">
    <source>
        <dbReference type="EMBL" id="SER01504.1"/>
    </source>
</evidence>
<dbReference type="InterPro" id="IPR022742">
    <property type="entry name" value="Hydrolase_4"/>
</dbReference>
<dbReference type="InterPro" id="IPR029058">
    <property type="entry name" value="AB_hydrolase_fold"/>
</dbReference>
<dbReference type="AlphaFoldDB" id="A0A1H9KQR7"/>
<sequence length="409" mass="44397">MKTERLEFTGHDGSILAASLDLPVGKPSAYALFAHCFTCSKDLQASRRIAQRLASLGIAVLRFDFTGLGHSQGEFANTSFSSNMQDLLLAVDFLREHYTAPQLLIGHSLGGAAILAIAAEVPEAKAVVTIGAPADPQHVLHNLGDQLGEICTEGEARVNLAGREFTIKRRFVDDIASVSLEQAVKGLRKALLVMHAPLDTVVGLDNAARIFQMAKHPKSFVTLDSADHLLSEKKDADYAAELISTWAQRYIDIQVLPKYINAPEGIIRVSEADPDGFTQDISVAGHHLVADEPVSYGGNYLGPSPYQLVAAGLGACTSMTIRMYARQKKIPLQHVQVDVSHAKVHADDCASCDTVNGKVDQFERLITLTGELSDEQRQRLLEIADRCPVHKTLEGEISIVTRLTGSRVE</sequence>
<dbReference type="InterPro" id="IPR015946">
    <property type="entry name" value="KH_dom-like_a/b"/>
</dbReference>
<dbReference type="PANTHER" id="PTHR39624:SF2">
    <property type="entry name" value="OSMC-LIKE PROTEIN"/>
    <property type="match status" value="1"/>
</dbReference>